<dbReference type="PANTHER" id="PTHR43780">
    <property type="entry name" value="1-AMINOCYCLOPROPANE-1-CARBOXYLATE DEAMINASE-RELATED"/>
    <property type="match status" value="1"/>
</dbReference>
<feature type="active site" description="Nucleophile" evidence="4">
    <location>
        <position position="76"/>
    </location>
</feature>
<evidence type="ECO:0000313" key="8">
    <source>
        <dbReference type="Proteomes" id="UP000319732"/>
    </source>
</evidence>
<comment type="caution">
    <text evidence="7">The sequence shown here is derived from an EMBL/GenBank/DDBJ whole genome shotgun (WGS) entry which is preliminary data.</text>
</comment>
<feature type="domain" description="Tryptophan synthase beta chain-like PALP" evidence="6">
    <location>
        <begin position="11"/>
        <end position="316"/>
    </location>
</feature>
<sequence length="337" mass="36504">MTLVYPQRLALARTPTPLQPLDRLSDHLGGPRLWVKRDDLTGSVLSGNKVRKLEFVLAEAQRQGCDTLLTCGGLQSNHCRATALLGAQLGLSVHLILRGEAPAEVDGNLLLDYLAGARVSYYAQAEFQTDLEAIFQRWQAHYRSLGRKAFSIPTGASDEIGVWGYVRACEELAEDFHTHRIAPSHIVTATGSGGTQAGLSVGARLLGLGCRVVGMAVCDDAAYFREKVGDDLLKWQRCYAVEVELGQVDVITNDRYIGAGYAKASPEVFETIKLVAGLEGLVLDPVYTGKAFHGMISEIKAGGLPRHGDIVFIHTGGVFGLFPQRRQLLASITDSNT</sequence>
<reference evidence="7 8" key="1">
    <citation type="submission" date="2019-06" db="EMBL/GenBank/DDBJ databases">
        <title>Whole genome sequence for Cellvibrionaceae sp. R142.</title>
        <authorList>
            <person name="Wang G."/>
        </authorList>
    </citation>
    <scope>NUCLEOTIDE SEQUENCE [LARGE SCALE GENOMIC DNA]</scope>
    <source>
        <strain evidence="7 8">R142</strain>
    </source>
</reference>
<evidence type="ECO:0000256" key="4">
    <source>
        <dbReference type="PIRSR" id="PIRSR006278-1"/>
    </source>
</evidence>
<dbReference type="Pfam" id="PF00291">
    <property type="entry name" value="PALP"/>
    <property type="match status" value="1"/>
</dbReference>
<name>A0A545T8F7_9GAMM</name>
<dbReference type="GO" id="GO:0019148">
    <property type="term" value="F:D-cysteine desulfhydrase activity"/>
    <property type="evidence" value="ECO:0007669"/>
    <property type="project" value="TreeGrafter"/>
</dbReference>
<dbReference type="OrthoDB" id="9801249at2"/>
<dbReference type="InterPro" id="IPR027278">
    <property type="entry name" value="ACCD_DCysDesulf"/>
</dbReference>
<dbReference type="InterPro" id="IPR005966">
    <property type="entry name" value="D-Cys_desShydrase"/>
</dbReference>
<evidence type="ECO:0000256" key="2">
    <source>
        <dbReference type="ARBA" id="ARBA00008639"/>
    </source>
</evidence>
<dbReference type="InterPro" id="IPR036052">
    <property type="entry name" value="TrpB-like_PALP_sf"/>
</dbReference>
<evidence type="ECO:0000256" key="5">
    <source>
        <dbReference type="PIRSR" id="PIRSR006278-2"/>
    </source>
</evidence>
<dbReference type="PIRSF" id="PIRSF006278">
    <property type="entry name" value="ACCD_DCysDesulf"/>
    <property type="match status" value="1"/>
</dbReference>
<dbReference type="RefSeq" id="WP_142905639.1">
    <property type="nucleotide sequence ID" value="NZ_ML660097.1"/>
</dbReference>
<dbReference type="Proteomes" id="UP000319732">
    <property type="component" value="Unassembled WGS sequence"/>
</dbReference>
<dbReference type="AlphaFoldDB" id="A0A545T8F7"/>
<dbReference type="PANTHER" id="PTHR43780:SF2">
    <property type="entry name" value="1-AMINOCYCLOPROPANE-1-CARBOXYLATE DEAMINASE-RELATED"/>
    <property type="match status" value="1"/>
</dbReference>
<dbReference type="EMBL" id="VHSG01000018">
    <property type="protein sequence ID" value="TQV73510.1"/>
    <property type="molecule type" value="Genomic_DNA"/>
</dbReference>
<comment type="cofactor">
    <cofactor evidence="1">
        <name>pyridoxal 5'-phosphate</name>
        <dbReference type="ChEBI" id="CHEBI:597326"/>
    </cofactor>
</comment>
<organism evidence="7 8">
    <name type="scientific">Exilibacterium tricleocarpae</name>
    <dbReference type="NCBI Taxonomy" id="2591008"/>
    <lineage>
        <taxon>Bacteria</taxon>
        <taxon>Pseudomonadati</taxon>
        <taxon>Pseudomonadota</taxon>
        <taxon>Gammaproteobacteria</taxon>
        <taxon>Cellvibrionales</taxon>
        <taxon>Cellvibrionaceae</taxon>
        <taxon>Exilibacterium</taxon>
    </lineage>
</organism>
<accession>A0A545T8F7</accession>
<gene>
    <name evidence="7" type="ORF">FKG94_17590</name>
</gene>
<evidence type="ECO:0000256" key="1">
    <source>
        <dbReference type="ARBA" id="ARBA00001933"/>
    </source>
</evidence>
<dbReference type="NCBIfam" id="TIGR01275">
    <property type="entry name" value="ACC_deam_rel"/>
    <property type="match status" value="1"/>
</dbReference>
<evidence type="ECO:0000259" key="6">
    <source>
        <dbReference type="Pfam" id="PF00291"/>
    </source>
</evidence>
<evidence type="ECO:0000256" key="3">
    <source>
        <dbReference type="ARBA" id="ARBA00022898"/>
    </source>
</evidence>
<dbReference type="Gene3D" id="3.40.50.1100">
    <property type="match status" value="2"/>
</dbReference>
<dbReference type="SUPFAM" id="SSF53686">
    <property type="entry name" value="Tryptophan synthase beta subunit-like PLP-dependent enzymes"/>
    <property type="match status" value="1"/>
</dbReference>
<feature type="modified residue" description="N6-(pyridoxal phosphate)lysine" evidence="5">
    <location>
        <position position="49"/>
    </location>
</feature>
<keyword evidence="8" id="KW-1185">Reference proteome</keyword>
<protein>
    <submittedName>
        <fullName evidence="7">D-cysteine desulfhydrase family protein</fullName>
    </submittedName>
</protein>
<proteinExistence type="inferred from homology"/>
<dbReference type="InterPro" id="IPR001926">
    <property type="entry name" value="TrpB-like_PALP"/>
</dbReference>
<evidence type="ECO:0000313" key="7">
    <source>
        <dbReference type="EMBL" id="TQV73510.1"/>
    </source>
</evidence>
<comment type="similarity">
    <text evidence="2">Belongs to the ACC deaminase/D-cysteine desulfhydrase family.</text>
</comment>
<keyword evidence="3 5" id="KW-0663">Pyridoxal phosphate</keyword>